<dbReference type="InterPro" id="IPR000524">
    <property type="entry name" value="Tscrpt_reg_HTH_GntR"/>
</dbReference>
<gene>
    <name evidence="6" type="ORF">BAN20980_01545</name>
    <name evidence="5" type="ORF">JQK92_08565</name>
</gene>
<reference evidence="5 8" key="2">
    <citation type="submission" date="2021-02" db="EMBL/GenBank/DDBJ databases">
        <title>Draft genome of the type strains Burkholderia anthina DSM16086.</title>
        <authorList>
            <person name="Hertel R."/>
            <person name="Meissner J."/>
            <person name="Poehlein A."/>
            <person name="Daniel R."/>
            <person name="Commichau F.M."/>
        </authorList>
    </citation>
    <scope>NUCLEOTIDE SEQUENCE [LARGE SCALE GENOMIC DNA]</scope>
    <source>
        <strain evidence="5 8">DSM 16086</strain>
    </source>
</reference>
<dbReference type="PROSITE" id="PS50949">
    <property type="entry name" value="HTH_GNTR"/>
    <property type="match status" value="1"/>
</dbReference>
<evidence type="ECO:0000259" key="4">
    <source>
        <dbReference type="PROSITE" id="PS50949"/>
    </source>
</evidence>
<dbReference type="SUPFAM" id="SSF46785">
    <property type="entry name" value="Winged helix' DNA-binding domain"/>
    <property type="match status" value="1"/>
</dbReference>
<evidence type="ECO:0000313" key="8">
    <source>
        <dbReference type="Proteomes" id="UP000755577"/>
    </source>
</evidence>
<dbReference type="Proteomes" id="UP000755577">
    <property type="component" value="Unassembled WGS sequence"/>
</dbReference>
<dbReference type="PANTHER" id="PTHR43537">
    <property type="entry name" value="TRANSCRIPTIONAL REGULATOR, GNTR FAMILY"/>
    <property type="match status" value="1"/>
</dbReference>
<dbReference type="EMBL" id="CABVLY010000004">
    <property type="protein sequence ID" value="VVU48846.1"/>
    <property type="molecule type" value="Genomic_DNA"/>
</dbReference>
<dbReference type="GeneID" id="56499580"/>
<feature type="domain" description="HTH gntR-type" evidence="4">
    <location>
        <begin position="15"/>
        <end position="82"/>
    </location>
</feature>
<accession>A0A6P2G678</accession>
<dbReference type="PRINTS" id="PR00035">
    <property type="entry name" value="HTHGNTR"/>
</dbReference>
<keyword evidence="8" id="KW-1185">Reference proteome</keyword>
<keyword evidence="3" id="KW-0804">Transcription</keyword>
<dbReference type="SUPFAM" id="SSF48008">
    <property type="entry name" value="GntR ligand-binding domain-like"/>
    <property type="match status" value="1"/>
</dbReference>
<dbReference type="SMART" id="SM00895">
    <property type="entry name" value="FCD"/>
    <property type="match status" value="1"/>
</dbReference>
<evidence type="ECO:0000313" key="5">
    <source>
        <dbReference type="EMBL" id="MBM2766475.1"/>
    </source>
</evidence>
<evidence type="ECO:0000256" key="3">
    <source>
        <dbReference type="ARBA" id="ARBA00023163"/>
    </source>
</evidence>
<evidence type="ECO:0000313" key="6">
    <source>
        <dbReference type="EMBL" id="VVU48846.1"/>
    </source>
</evidence>
<dbReference type="CDD" id="cd07377">
    <property type="entry name" value="WHTH_GntR"/>
    <property type="match status" value="1"/>
</dbReference>
<evidence type="ECO:0000256" key="2">
    <source>
        <dbReference type="ARBA" id="ARBA00023125"/>
    </source>
</evidence>
<dbReference type="InterPro" id="IPR036388">
    <property type="entry name" value="WH-like_DNA-bd_sf"/>
</dbReference>
<dbReference type="InterPro" id="IPR036390">
    <property type="entry name" value="WH_DNA-bd_sf"/>
</dbReference>
<dbReference type="SMART" id="SM00345">
    <property type="entry name" value="HTH_GNTR"/>
    <property type="match status" value="1"/>
</dbReference>
<dbReference type="RefSeq" id="WP_174925677.1">
    <property type="nucleotide sequence ID" value="NZ_CABVLY010000004.1"/>
</dbReference>
<proteinExistence type="predicted"/>
<reference evidence="6 7" key="1">
    <citation type="submission" date="2019-09" db="EMBL/GenBank/DDBJ databases">
        <authorList>
            <person name="Depoorter E."/>
        </authorList>
    </citation>
    <scope>NUCLEOTIDE SEQUENCE [LARGE SCALE GENOMIC DNA]</scope>
    <source>
        <strain evidence="6">LMG 20980</strain>
    </source>
</reference>
<keyword evidence="1" id="KW-0805">Transcription regulation</keyword>
<evidence type="ECO:0000256" key="1">
    <source>
        <dbReference type="ARBA" id="ARBA00023015"/>
    </source>
</evidence>
<dbReference type="Pfam" id="PF07729">
    <property type="entry name" value="FCD"/>
    <property type="match status" value="1"/>
</dbReference>
<evidence type="ECO:0000313" key="7">
    <source>
        <dbReference type="Proteomes" id="UP000494201"/>
    </source>
</evidence>
<sequence>MRPALPSLKVQRPAATLRELALEKMRNAILDAHFQPGERLVERSLCEILGVSRTVVREVLRHLETEGLVDSVPNQGPIVAVLDFATAAEIYEIRALLEGEAAMACAQHADAALVADLAACIDTIRAAFDAQDHQAVKALTSAFYERMFSAGKKHVAWEIVQSLTARINRLRALTIASDDRGTQAVDEMRAILAGISSGDGAAAREAAIAHVHRVAEIARKLLAQGHESASWRQAG</sequence>
<dbReference type="InterPro" id="IPR011711">
    <property type="entry name" value="GntR_C"/>
</dbReference>
<dbReference type="Gene3D" id="1.20.120.530">
    <property type="entry name" value="GntR ligand-binding domain-like"/>
    <property type="match status" value="1"/>
</dbReference>
<organism evidence="6 7">
    <name type="scientific">Burkholderia anthina</name>
    <dbReference type="NCBI Taxonomy" id="179879"/>
    <lineage>
        <taxon>Bacteria</taxon>
        <taxon>Pseudomonadati</taxon>
        <taxon>Pseudomonadota</taxon>
        <taxon>Betaproteobacteria</taxon>
        <taxon>Burkholderiales</taxon>
        <taxon>Burkholderiaceae</taxon>
        <taxon>Burkholderia</taxon>
        <taxon>Burkholderia cepacia complex</taxon>
    </lineage>
</organism>
<dbReference type="PANTHER" id="PTHR43537:SF24">
    <property type="entry name" value="GLUCONATE OPERON TRANSCRIPTIONAL REPRESSOR"/>
    <property type="match status" value="1"/>
</dbReference>
<dbReference type="Gene3D" id="1.10.10.10">
    <property type="entry name" value="Winged helix-like DNA-binding domain superfamily/Winged helix DNA-binding domain"/>
    <property type="match status" value="1"/>
</dbReference>
<dbReference type="AlphaFoldDB" id="A0A6P2G678"/>
<keyword evidence="2" id="KW-0238">DNA-binding</keyword>
<name>A0A6P2G678_9BURK</name>
<dbReference type="GO" id="GO:0003677">
    <property type="term" value="F:DNA binding"/>
    <property type="evidence" value="ECO:0007669"/>
    <property type="project" value="UniProtKB-KW"/>
</dbReference>
<dbReference type="GO" id="GO:0003700">
    <property type="term" value="F:DNA-binding transcription factor activity"/>
    <property type="evidence" value="ECO:0007669"/>
    <property type="project" value="InterPro"/>
</dbReference>
<dbReference type="EMBL" id="JAFCIQ010000004">
    <property type="protein sequence ID" value="MBM2766475.1"/>
    <property type="molecule type" value="Genomic_DNA"/>
</dbReference>
<dbReference type="Pfam" id="PF00392">
    <property type="entry name" value="GntR"/>
    <property type="match status" value="1"/>
</dbReference>
<dbReference type="InterPro" id="IPR008920">
    <property type="entry name" value="TF_FadR/GntR_C"/>
</dbReference>
<protein>
    <submittedName>
        <fullName evidence="6">GntR family transcriptional regulator</fullName>
    </submittedName>
</protein>
<dbReference type="Proteomes" id="UP000494201">
    <property type="component" value="Unassembled WGS sequence"/>
</dbReference>